<protein>
    <recommendedName>
        <fullName evidence="3">DUF2237 domain-containing protein</fullName>
    </recommendedName>
</protein>
<dbReference type="eggNOG" id="COG3651">
    <property type="taxonomic scope" value="Bacteria"/>
</dbReference>
<gene>
    <name evidence="1" type="ordered locus">GNIT_3130</name>
</gene>
<evidence type="ECO:0008006" key="3">
    <source>
        <dbReference type="Google" id="ProtNLM"/>
    </source>
</evidence>
<accession>G4QIS0</accession>
<reference evidence="1 2" key="1">
    <citation type="journal article" date="2011" name="J. Bacteriol.">
        <title>Complete genome sequence of seawater bacterium Glaciecola nitratireducens FR1064T.</title>
        <authorList>
            <person name="Bian F."/>
            <person name="Qin Q.L."/>
            <person name="Xie B.B."/>
            <person name="Shu Y.L."/>
            <person name="Zhang X.Y."/>
            <person name="Yu Y."/>
            <person name="Chen B."/>
            <person name="Chen X.L."/>
            <person name="Zhou B.C."/>
            <person name="Zhang Y.Z."/>
        </authorList>
    </citation>
    <scope>NUCLEOTIDE SEQUENCE [LARGE SCALE GENOMIC DNA]</scope>
    <source>
        <strain evidence="2">JCM 12485 / KCTC 12276 / FR1064</strain>
    </source>
</reference>
<proteinExistence type="predicted"/>
<dbReference type="AlphaFoldDB" id="G4QIS0"/>
<dbReference type="PANTHER" id="PTHR37466">
    <property type="entry name" value="SLR1628 PROTEIN"/>
    <property type="match status" value="1"/>
</dbReference>
<dbReference type="Pfam" id="PF09996">
    <property type="entry name" value="DUF2237"/>
    <property type="match status" value="1"/>
</dbReference>
<organism evidence="1 2">
    <name type="scientific">Glaciecola nitratireducens (strain JCM 12485 / KCTC 12276 / FR1064)</name>
    <dbReference type="NCBI Taxonomy" id="1085623"/>
    <lineage>
        <taxon>Bacteria</taxon>
        <taxon>Pseudomonadati</taxon>
        <taxon>Pseudomonadota</taxon>
        <taxon>Gammaproteobacteria</taxon>
        <taxon>Alteromonadales</taxon>
        <taxon>Alteromonadaceae</taxon>
        <taxon>Brumicola</taxon>
    </lineage>
</organism>
<dbReference type="InterPro" id="IPR018714">
    <property type="entry name" value="DUF2237"/>
</dbReference>
<dbReference type="PANTHER" id="PTHR37466:SF1">
    <property type="entry name" value="SLR1628 PROTEIN"/>
    <property type="match status" value="1"/>
</dbReference>
<keyword evidence="2" id="KW-1185">Reference proteome</keyword>
<sequence>MANQKNVLGTTLKLCCGNTGYTREGFCYVPEGDIGNHSVCAIVSEEFLNYSLSRGNDLITPNPMYQFKGLKPGDKWCLCAMRWREALNMDVAPKIDLEATNEAALTIIPLETLQQFSYKN</sequence>
<dbReference type="HOGENOM" id="CLU_127770_1_0_6"/>
<dbReference type="Gene3D" id="3.30.56.110">
    <property type="entry name" value="Protein of unknown function DUF2237"/>
    <property type="match status" value="1"/>
</dbReference>
<dbReference type="Proteomes" id="UP000009282">
    <property type="component" value="Chromosome"/>
</dbReference>
<dbReference type="KEGG" id="gni:GNIT_3130"/>
<evidence type="ECO:0000313" key="1">
    <source>
        <dbReference type="EMBL" id="AEP31225.1"/>
    </source>
</evidence>
<evidence type="ECO:0000313" key="2">
    <source>
        <dbReference type="Proteomes" id="UP000009282"/>
    </source>
</evidence>
<dbReference type="STRING" id="1085623.GNIT_3130"/>
<dbReference type="EMBL" id="CP003060">
    <property type="protein sequence ID" value="AEP31225.1"/>
    <property type="molecule type" value="Genomic_DNA"/>
</dbReference>
<name>G4QIS0_GLANF</name>
<dbReference type="OrthoDB" id="9792525at2"/>
<dbReference type="RefSeq" id="WP_014110096.1">
    <property type="nucleotide sequence ID" value="NC_016041.1"/>
</dbReference>